<evidence type="ECO:0000256" key="1">
    <source>
        <dbReference type="SAM" id="MobiDB-lite"/>
    </source>
</evidence>
<feature type="region of interest" description="Disordered" evidence="1">
    <location>
        <begin position="1"/>
        <end position="25"/>
    </location>
</feature>
<reference evidence="3" key="1">
    <citation type="journal article" date="2013" name="Nat. Genet.">
        <title>The draft genomes of soft-shell turtle and green sea turtle yield insights into the development and evolution of the turtle-specific body plan.</title>
        <authorList>
            <person name="Wang Z."/>
            <person name="Pascual-Anaya J."/>
            <person name="Zadissa A."/>
            <person name="Li W."/>
            <person name="Niimura Y."/>
            <person name="Huang Z."/>
            <person name="Li C."/>
            <person name="White S."/>
            <person name="Xiong Z."/>
            <person name="Fang D."/>
            <person name="Wang B."/>
            <person name="Ming Y."/>
            <person name="Chen Y."/>
            <person name="Zheng Y."/>
            <person name="Kuraku S."/>
            <person name="Pignatelli M."/>
            <person name="Herrero J."/>
            <person name="Beal K."/>
            <person name="Nozawa M."/>
            <person name="Li Q."/>
            <person name="Wang J."/>
            <person name="Zhang H."/>
            <person name="Yu L."/>
            <person name="Shigenobu S."/>
            <person name="Wang J."/>
            <person name="Liu J."/>
            <person name="Flicek P."/>
            <person name="Searle S."/>
            <person name="Wang J."/>
            <person name="Kuratani S."/>
            <person name="Yin Y."/>
            <person name="Aken B."/>
            <person name="Zhang G."/>
            <person name="Irie N."/>
        </authorList>
    </citation>
    <scope>NUCLEOTIDE SEQUENCE [LARGE SCALE GENOMIC DNA]</scope>
</reference>
<name>M7B2Q8_CHEMY</name>
<dbReference type="Proteomes" id="UP000031443">
    <property type="component" value="Unassembled WGS sequence"/>
</dbReference>
<evidence type="ECO:0000313" key="3">
    <source>
        <dbReference type="Proteomes" id="UP000031443"/>
    </source>
</evidence>
<sequence length="104" mass="11525">MEERLPSTSHSMDPAGGIATPEELPGLVTGSCEQWSDMLLLSPLRFWVEPCSSMDIHFISVDICIHKYEYYDVVDYVLRPPPGGLAALPHLTPEKGSREVLRAA</sequence>
<dbReference type="AlphaFoldDB" id="M7B2Q8"/>
<evidence type="ECO:0000313" key="2">
    <source>
        <dbReference type="EMBL" id="EMP26373.1"/>
    </source>
</evidence>
<accession>M7B2Q8</accession>
<gene>
    <name evidence="2" type="ORF">UY3_16545</name>
</gene>
<protein>
    <submittedName>
        <fullName evidence="2">Uncharacterized protein</fullName>
    </submittedName>
</protein>
<proteinExistence type="predicted"/>
<keyword evidence="3" id="KW-1185">Reference proteome</keyword>
<organism evidence="2 3">
    <name type="scientific">Chelonia mydas</name>
    <name type="common">Green sea-turtle</name>
    <name type="synonym">Chelonia agassizi</name>
    <dbReference type="NCBI Taxonomy" id="8469"/>
    <lineage>
        <taxon>Eukaryota</taxon>
        <taxon>Metazoa</taxon>
        <taxon>Chordata</taxon>
        <taxon>Craniata</taxon>
        <taxon>Vertebrata</taxon>
        <taxon>Euteleostomi</taxon>
        <taxon>Archelosauria</taxon>
        <taxon>Testudinata</taxon>
        <taxon>Testudines</taxon>
        <taxon>Cryptodira</taxon>
        <taxon>Durocryptodira</taxon>
        <taxon>Americhelydia</taxon>
        <taxon>Chelonioidea</taxon>
        <taxon>Cheloniidae</taxon>
        <taxon>Chelonia</taxon>
    </lineage>
</organism>
<feature type="compositionally biased region" description="Polar residues" evidence="1">
    <location>
        <begin position="1"/>
        <end position="11"/>
    </location>
</feature>
<dbReference type="EMBL" id="KB580774">
    <property type="protein sequence ID" value="EMP26373.1"/>
    <property type="molecule type" value="Genomic_DNA"/>
</dbReference>